<evidence type="ECO:0000259" key="1">
    <source>
        <dbReference type="Pfam" id="PF22319"/>
    </source>
</evidence>
<dbReference type="KEGG" id="cyc:PCC7424_5055"/>
<protein>
    <recommendedName>
        <fullName evidence="1">DUF6972 domain-containing protein</fullName>
    </recommendedName>
</protein>
<dbReference type="Proteomes" id="UP000002384">
    <property type="component" value="Chromosome"/>
</dbReference>
<evidence type="ECO:0000313" key="3">
    <source>
        <dbReference type="Proteomes" id="UP000002384"/>
    </source>
</evidence>
<proteinExistence type="predicted"/>
<keyword evidence="3" id="KW-1185">Reference proteome</keyword>
<dbReference type="Pfam" id="PF22319">
    <property type="entry name" value="DUF6972"/>
    <property type="match status" value="1"/>
</dbReference>
<dbReference type="HOGENOM" id="CLU_2129043_0_0_3"/>
<dbReference type="AlphaFoldDB" id="B7KFT2"/>
<accession>B7KFT2</accession>
<dbReference type="EMBL" id="CP001291">
    <property type="protein sequence ID" value="ACK73407.1"/>
    <property type="molecule type" value="Genomic_DNA"/>
</dbReference>
<dbReference type="InterPro" id="IPR054245">
    <property type="entry name" value="DUF6972"/>
</dbReference>
<organism evidence="2 3">
    <name type="scientific">Gloeothece citriformis (strain PCC 7424)</name>
    <name type="common">Cyanothece sp. (strain PCC 7424)</name>
    <dbReference type="NCBI Taxonomy" id="65393"/>
    <lineage>
        <taxon>Bacteria</taxon>
        <taxon>Bacillati</taxon>
        <taxon>Cyanobacteriota</taxon>
        <taxon>Cyanophyceae</taxon>
        <taxon>Oscillatoriophycideae</taxon>
        <taxon>Chroococcales</taxon>
        <taxon>Aphanothecaceae</taxon>
        <taxon>Gloeothece</taxon>
        <taxon>Gloeothece citriformis</taxon>
    </lineage>
</organism>
<name>B7KFT2_GLOC7</name>
<dbReference type="RefSeq" id="WP_015956987.1">
    <property type="nucleotide sequence ID" value="NC_011729.1"/>
</dbReference>
<sequence length="119" mass="13787">MSGINRQIIPDSRISLFLKHLPNTPQVNRLLKKEGKAYVFNDQETMERVTQAIIEIGERTGIEDETDNYERYGLYFSEPIGYILKADGGQIPLYYAEIKIIQGTDIYHVIPRTKPRRTN</sequence>
<gene>
    <name evidence="2" type="ordered locus">PCC7424_5055</name>
</gene>
<feature type="domain" description="DUF6972" evidence="1">
    <location>
        <begin position="6"/>
        <end position="116"/>
    </location>
</feature>
<dbReference type="eggNOG" id="COG2369">
    <property type="taxonomic scope" value="Bacteria"/>
</dbReference>
<evidence type="ECO:0000313" key="2">
    <source>
        <dbReference type="EMBL" id="ACK73407.1"/>
    </source>
</evidence>
<reference evidence="3" key="1">
    <citation type="journal article" date="2011" name="MBio">
        <title>Novel metabolic attributes of the genus Cyanothece, comprising a group of unicellular nitrogen-fixing Cyanobacteria.</title>
        <authorList>
            <person name="Bandyopadhyay A."/>
            <person name="Elvitigala T."/>
            <person name="Welsh E."/>
            <person name="Stockel J."/>
            <person name="Liberton M."/>
            <person name="Min H."/>
            <person name="Sherman L.A."/>
            <person name="Pakrasi H.B."/>
        </authorList>
    </citation>
    <scope>NUCLEOTIDE SEQUENCE [LARGE SCALE GENOMIC DNA]</scope>
    <source>
        <strain evidence="3">PCC 7424</strain>
    </source>
</reference>
<dbReference type="OrthoDB" id="486860at2"/>
<dbReference type="STRING" id="65393.PCC7424_5055"/>